<dbReference type="InterPro" id="IPR027417">
    <property type="entry name" value="P-loop_NTPase"/>
</dbReference>
<dbReference type="PANTHER" id="PTHR36451:SF1">
    <property type="entry name" value="OMEGA-HYDROXY-BETA-DIHYDROMENAQUINONE-9 SULFOTRANSFERASE STF3"/>
    <property type="match status" value="1"/>
</dbReference>
<geneLocation type="plasmid" evidence="1">
    <name>unnamed1</name>
</geneLocation>
<evidence type="ECO:0000313" key="1">
    <source>
        <dbReference type="EMBL" id="AYJ85403.1"/>
    </source>
</evidence>
<dbReference type="PANTHER" id="PTHR36451">
    <property type="entry name" value="PAPS-DEPENDENT SULFOTRANSFERASE STF3"/>
    <property type="match status" value="1"/>
</dbReference>
<dbReference type="InterPro" id="IPR052736">
    <property type="entry name" value="Stf3_sulfotransferase"/>
</dbReference>
<dbReference type="Pfam" id="PF13469">
    <property type="entry name" value="Sulfotransfer_3"/>
    <property type="match status" value="1"/>
</dbReference>
<dbReference type="KEGG" id="spha:D3Y57_05280"/>
<evidence type="ECO:0000313" key="2">
    <source>
        <dbReference type="Proteomes" id="UP000276254"/>
    </source>
</evidence>
<gene>
    <name evidence="1" type="ORF">D3Y57_05280</name>
</gene>
<dbReference type="SUPFAM" id="SSF52540">
    <property type="entry name" value="P-loop containing nucleoside triphosphate hydrolases"/>
    <property type="match status" value="1"/>
</dbReference>
<organism evidence="1 2">
    <name type="scientific">Sphingomonas paeninsulae</name>
    <dbReference type="NCBI Taxonomy" id="2319844"/>
    <lineage>
        <taxon>Bacteria</taxon>
        <taxon>Pseudomonadati</taxon>
        <taxon>Pseudomonadota</taxon>
        <taxon>Alphaproteobacteria</taxon>
        <taxon>Sphingomonadales</taxon>
        <taxon>Sphingomonadaceae</taxon>
        <taxon>Sphingomonas</taxon>
    </lineage>
</organism>
<dbReference type="GO" id="GO:0016740">
    <property type="term" value="F:transferase activity"/>
    <property type="evidence" value="ECO:0007669"/>
    <property type="project" value="UniProtKB-KW"/>
</dbReference>
<dbReference type="EMBL" id="CP032828">
    <property type="protein sequence ID" value="AYJ85403.1"/>
    <property type="molecule type" value="Genomic_DNA"/>
</dbReference>
<dbReference type="AlphaFoldDB" id="A0A494TED9"/>
<dbReference type="Proteomes" id="UP000276254">
    <property type="component" value="Plasmid unnamed1"/>
</dbReference>
<keyword evidence="1" id="KW-0614">Plasmid</keyword>
<dbReference type="OrthoDB" id="9777890at2"/>
<keyword evidence="1" id="KW-0808">Transferase</keyword>
<protein>
    <submittedName>
        <fullName evidence="1">Sulfotransferase</fullName>
    </submittedName>
</protein>
<keyword evidence="2" id="KW-1185">Reference proteome</keyword>
<sequence length="449" mass="49869">MRSGACRSIRWRHCVRYIDRPLQRPLNDAVDYSNRFSTDWGESEPSQLGRMESMTMNDGAGNEIGNEAARVLDPSRLIAHVEAATGLNDWGTPEFRTALDQLCASAIDEADLEGAALAGFAATIERLLTNRLRLYADRAAFPEIATQKIVAPLIVTGLPRGGTTILHGLLAQDPAARSAAKWEVDCPSPPPRAENRANDPRIAISTAAVEAIPAAFRAMHAMGATLPEECNNFFMMAFRSPNFGATANLPSYMRWLIEDADMAPAFEFHRHFLQHLQAFAPAGYWVLKAPPYLWWPEALFAAYPDARVVVTHRDPADVMPSNASLIAYLRGYTGTPDPLAVGKEQVGHWRTGLDRMHRYRSSGAHSEQFIDTYYTDFVSAPMGVVATIYDRFDMTLSNEARDAMTRFLAGNTQGKHGRHDYQAETFGLSRETLHREFGDYIAAYAIPTR</sequence>
<reference evidence="1 2" key="1">
    <citation type="submission" date="2018-09" db="EMBL/GenBank/DDBJ databases">
        <title>Sphingomonas peninsula sp. nov., isolated from fildes peninsula, Antarctic soil.</title>
        <authorList>
            <person name="Yingchao G."/>
        </authorList>
    </citation>
    <scope>NUCLEOTIDE SEQUENCE [LARGE SCALE GENOMIC DNA]</scope>
    <source>
        <strain evidence="1 2">YZ-8</strain>
        <plasmid evidence="1 2">unnamed1</plasmid>
    </source>
</reference>
<name>A0A494TED9_SPHPE</name>
<dbReference type="Gene3D" id="3.40.50.300">
    <property type="entry name" value="P-loop containing nucleotide triphosphate hydrolases"/>
    <property type="match status" value="1"/>
</dbReference>
<proteinExistence type="predicted"/>
<accession>A0A494TED9</accession>